<dbReference type="InterPro" id="IPR017740">
    <property type="entry name" value="TssA-like"/>
</dbReference>
<sequence length="370" mass="42120">MNEFDEIAIIDDLIQPLAGENPCGVDLRNDASPTSPYYTLKDIRNSARRKEREYVSDDADEISGNLFDWNPIIDQVPDLLKTQTKDLEFVAWYIEALLRRFDFQGLAYGFELTRRLLENFNDQLFPKDEDGLETMFGPLVGLNGIDSDGALIMPIGAVPLFIGQSKVFAAWQYEQAVELEKLTDETKKLQRIQNGAVTFDMITETVKECNPDQLRDTYRHLKQAILAFDELVDQIDALAQGGHVPTSNIKNRLKLCKEAMENIAKDILHEPVTQSVIDEEEGEETIEGETNESTDNMNGKLNRKRALEQLAVIAQFFRDTEPHSPISYSLEQAVRWSDMKLPELLDELIPDESARAQYHKFTGISRSENN</sequence>
<organism evidence="1 2">
    <name type="scientific">Aliikangiella maris</name>
    <dbReference type="NCBI Taxonomy" id="3162458"/>
    <lineage>
        <taxon>Bacteria</taxon>
        <taxon>Pseudomonadati</taxon>
        <taxon>Pseudomonadota</taxon>
        <taxon>Gammaproteobacteria</taxon>
        <taxon>Oceanospirillales</taxon>
        <taxon>Pleioneaceae</taxon>
        <taxon>Aliikangiella</taxon>
    </lineage>
</organism>
<reference evidence="1 2" key="1">
    <citation type="submission" date="2024-06" db="EMBL/GenBank/DDBJ databases">
        <authorList>
            <person name="Li F."/>
        </authorList>
    </citation>
    <scope>NUCLEOTIDE SEQUENCE [LARGE SCALE GENOMIC DNA]</scope>
    <source>
        <strain evidence="1 2">GXAS 311</strain>
    </source>
</reference>
<dbReference type="EMBL" id="JBEVCJ010000006">
    <property type="protein sequence ID" value="MET1254948.1"/>
    <property type="molecule type" value="Genomic_DNA"/>
</dbReference>
<evidence type="ECO:0000313" key="2">
    <source>
        <dbReference type="Proteomes" id="UP001548189"/>
    </source>
</evidence>
<dbReference type="PANTHER" id="PTHR37951">
    <property type="entry name" value="CYTOPLASMIC PROTEIN-RELATED"/>
    <property type="match status" value="1"/>
</dbReference>
<dbReference type="NCBIfam" id="TIGR03363">
    <property type="entry name" value="VI_chp_8"/>
    <property type="match status" value="1"/>
</dbReference>
<dbReference type="Proteomes" id="UP001548189">
    <property type="component" value="Unassembled WGS sequence"/>
</dbReference>
<gene>
    <name evidence="1" type="primary">tssA</name>
    <name evidence="1" type="ORF">ABVT43_07415</name>
</gene>
<comment type="caution">
    <text evidence="1">The sequence shown here is derived from an EMBL/GenBank/DDBJ whole genome shotgun (WGS) entry which is preliminary data.</text>
</comment>
<keyword evidence="2" id="KW-1185">Reference proteome</keyword>
<dbReference type="Pfam" id="PF06812">
    <property type="entry name" value="ImpA_N"/>
    <property type="match status" value="1"/>
</dbReference>
<dbReference type="InterPro" id="IPR010657">
    <property type="entry name" value="ImpA_N"/>
</dbReference>
<proteinExistence type="predicted"/>
<protein>
    <submittedName>
        <fullName evidence="1">Type VI secretion system protein TssA</fullName>
    </submittedName>
</protein>
<dbReference type="PANTHER" id="PTHR37951:SF1">
    <property type="entry name" value="TYPE VI SECRETION SYSTEM COMPONENT TSSA1"/>
    <property type="match status" value="1"/>
</dbReference>
<accession>A0ABV2BT59</accession>
<name>A0ABV2BT59_9GAMM</name>
<evidence type="ECO:0000313" key="1">
    <source>
        <dbReference type="EMBL" id="MET1254948.1"/>
    </source>
</evidence>